<name>A0A9P6H4T3_9AGAM</name>
<evidence type="ECO:0000313" key="2">
    <source>
        <dbReference type="EMBL" id="KAF9778027.1"/>
    </source>
</evidence>
<protein>
    <submittedName>
        <fullName evidence="2">Uncharacterized protein</fullName>
    </submittedName>
</protein>
<dbReference type="OrthoDB" id="3252135at2759"/>
<feature type="compositionally biased region" description="Low complexity" evidence="1">
    <location>
        <begin position="33"/>
        <end position="43"/>
    </location>
</feature>
<organism evidence="2 3">
    <name type="scientific">Thelephora terrestris</name>
    <dbReference type="NCBI Taxonomy" id="56493"/>
    <lineage>
        <taxon>Eukaryota</taxon>
        <taxon>Fungi</taxon>
        <taxon>Dikarya</taxon>
        <taxon>Basidiomycota</taxon>
        <taxon>Agaricomycotina</taxon>
        <taxon>Agaricomycetes</taxon>
        <taxon>Thelephorales</taxon>
        <taxon>Thelephoraceae</taxon>
        <taxon>Thelephora</taxon>
    </lineage>
</organism>
<dbReference type="AlphaFoldDB" id="A0A9P6H4T3"/>
<accession>A0A9P6H4T3</accession>
<dbReference type="Proteomes" id="UP000736335">
    <property type="component" value="Unassembled WGS sequence"/>
</dbReference>
<feature type="region of interest" description="Disordered" evidence="1">
    <location>
        <begin position="1"/>
        <end position="57"/>
    </location>
</feature>
<evidence type="ECO:0000313" key="3">
    <source>
        <dbReference type="Proteomes" id="UP000736335"/>
    </source>
</evidence>
<dbReference type="EMBL" id="WIUZ02000025">
    <property type="protein sequence ID" value="KAF9778027.1"/>
    <property type="molecule type" value="Genomic_DNA"/>
</dbReference>
<gene>
    <name evidence="2" type="ORF">BJ322DRAFT_1094457</name>
</gene>
<reference evidence="2" key="2">
    <citation type="submission" date="2020-11" db="EMBL/GenBank/DDBJ databases">
        <authorList>
            <consortium name="DOE Joint Genome Institute"/>
            <person name="Kuo A."/>
            <person name="Miyauchi S."/>
            <person name="Kiss E."/>
            <person name="Drula E."/>
            <person name="Kohler A."/>
            <person name="Sanchez-Garcia M."/>
            <person name="Andreopoulos B."/>
            <person name="Barry K.W."/>
            <person name="Bonito G."/>
            <person name="Buee M."/>
            <person name="Carver A."/>
            <person name="Chen C."/>
            <person name="Cichocki N."/>
            <person name="Clum A."/>
            <person name="Culley D."/>
            <person name="Crous P.W."/>
            <person name="Fauchery L."/>
            <person name="Girlanda M."/>
            <person name="Hayes R."/>
            <person name="Keri Z."/>
            <person name="Labutti K."/>
            <person name="Lipzen A."/>
            <person name="Lombard V."/>
            <person name="Magnuson J."/>
            <person name="Maillard F."/>
            <person name="Morin E."/>
            <person name="Murat C."/>
            <person name="Nolan M."/>
            <person name="Ohm R."/>
            <person name="Pangilinan J."/>
            <person name="Pereira M."/>
            <person name="Perotto S."/>
            <person name="Peter M."/>
            <person name="Riley R."/>
            <person name="Sitrit Y."/>
            <person name="Stielow B."/>
            <person name="Szollosi G."/>
            <person name="Zifcakova L."/>
            <person name="Stursova M."/>
            <person name="Spatafora J.W."/>
            <person name="Tedersoo L."/>
            <person name="Vaario L.-M."/>
            <person name="Yamada A."/>
            <person name="Yan M."/>
            <person name="Wang P."/>
            <person name="Xu J."/>
            <person name="Bruns T."/>
            <person name="Baldrian P."/>
            <person name="Vilgalys R."/>
            <person name="Henrissat B."/>
            <person name="Grigoriev I.V."/>
            <person name="Hibbett D."/>
            <person name="Nagy L.G."/>
            <person name="Martin F.M."/>
        </authorList>
    </citation>
    <scope>NUCLEOTIDE SEQUENCE</scope>
    <source>
        <strain evidence="2">UH-Tt-Lm1</strain>
    </source>
</reference>
<keyword evidence="3" id="KW-1185">Reference proteome</keyword>
<reference evidence="2" key="1">
    <citation type="journal article" date="2020" name="Nat. Commun.">
        <title>Large-scale genome sequencing of mycorrhizal fungi provides insights into the early evolution of symbiotic traits.</title>
        <authorList>
            <person name="Miyauchi S."/>
            <person name="Kiss E."/>
            <person name="Kuo A."/>
            <person name="Drula E."/>
            <person name="Kohler A."/>
            <person name="Sanchez-Garcia M."/>
            <person name="Morin E."/>
            <person name="Andreopoulos B."/>
            <person name="Barry K.W."/>
            <person name="Bonito G."/>
            <person name="Buee M."/>
            <person name="Carver A."/>
            <person name="Chen C."/>
            <person name="Cichocki N."/>
            <person name="Clum A."/>
            <person name="Culley D."/>
            <person name="Crous P.W."/>
            <person name="Fauchery L."/>
            <person name="Girlanda M."/>
            <person name="Hayes R.D."/>
            <person name="Keri Z."/>
            <person name="LaButti K."/>
            <person name="Lipzen A."/>
            <person name="Lombard V."/>
            <person name="Magnuson J."/>
            <person name="Maillard F."/>
            <person name="Murat C."/>
            <person name="Nolan M."/>
            <person name="Ohm R.A."/>
            <person name="Pangilinan J."/>
            <person name="Pereira M.F."/>
            <person name="Perotto S."/>
            <person name="Peter M."/>
            <person name="Pfister S."/>
            <person name="Riley R."/>
            <person name="Sitrit Y."/>
            <person name="Stielow J.B."/>
            <person name="Szollosi G."/>
            <person name="Zifcakova L."/>
            <person name="Stursova M."/>
            <person name="Spatafora J.W."/>
            <person name="Tedersoo L."/>
            <person name="Vaario L.M."/>
            <person name="Yamada A."/>
            <person name="Yan M."/>
            <person name="Wang P."/>
            <person name="Xu J."/>
            <person name="Bruns T."/>
            <person name="Baldrian P."/>
            <person name="Vilgalys R."/>
            <person name="Dunand C."/>
            <person name="Henrissat B."/>
            <person name="Grigoriev I.V."/>
            <person name="Hibbett D."/>
            <person name="Nagy L.G."/>
            <person name="Martin F.M."/>
        </authorList>
    </citation>
    <scope>NUCLEOTIDE SEQUENCE</scope>
    <source>
        <strain evidence="2">UH-Tt-Lm1</strain>
    </source>
</reference>
<evidence type="ECO:0000256" key="1">
    <source>
        <dbReference type="SAM" id="MobiDB-lite"/>
    </source>
</evidence>
<sequence length="472" mass="52539">MTIPREYPSMSTGYLDGSIEPPSFDSLHAPNAYPSSSSSLYPSPTTPGPSISDSVTSLPGYSASLPVPDYHPNPTGDEQRLEFVPTRSLYGRPTGVWTNKIKDMTISLQNQDPIEVQPAPRYGRRDIISGTITFDEENLTAFEKVKLVIEGETAVGNQPYEGRSEIFVRKTFTLWQKSAGQHVQCPRVINFQIPFSAVESRRSGMEVLPPSYVFDAGQGGRIACSYSIHINVTQRSRHAFWHNRNRHVIPINYVPRSRPPHEFPRDLGFPRSAIKALPEAWSQIMTAQGAISCNLFIPAVSAFCVTDEIPFFLQFVAPAGYFDLTEGEEPTLQVSLRRQVGLSIQETSLWRDMTSSQGFVKLLSSATHSRSTLDVPTPGPPALTSKSSSESILSRGFRRHRIAKRDEIVENGKLKTWEWKGTVCNNGVKVGGCTTDVMVINDFFEFSVRIKKANGQVLEYHHSQPINMVTEA</sequence>
<comment type="caution">
    <text evidence="2">The sequence shown here is derived from an EMBL/GenBank/DDBJ whole genome shotgun (WGS) entry which is preliminary data.</text>
</comment>
<proteinExistence type="predicted"/>